<keyword evidence="2" id="KW-0479">Metal-binding</keyword>
<keyword evidence="4" id="KW-0408">Iron</keyword>
<dbReference type="Gene3D" id="1.10.630.10">
    <property type="entry name" value="Cytochrome P450"/>
    <property type="match status" value="1"/>
</dbReference>
<accession>A0A9N9GS45</accession>
<evidence type="ECO:0000313" key="6">
    <source>
        <dbReference type="Proteomes" id="UP000789831"/>
    </source>
</evidence>
<proteinExistence type="inferred from homology"/>
<dbReference type="InterPro" id="IPR036396">
    <property type="entry name" value="Cyt_P450_sf"/>
</dbReference>
<protein>
    <submittedName>
        <fullName evidence="5">13425_t:CDS:1</fullName>
    </submittedName>
</protein>
<dbReference type="GO" id="GO:0004497">
    <property type="term" value="F:monooxygenase activity"/>
    <property type="evidence" value="ECO:0007669"/>
    <property type="project" value="InterPro"/>
</dbReference>
<comment type="similarity">
    <text evidence="1">Belongs to the cytochrome P450 family.</text>
</comment>
<dbReference type="EMBL" id="CAJVPL010003294">
    <property type="protein sequence ID" value="CAG8629853.1"/>
    <property type="molecule type" value="Genomic_DNA"/>
</dbReference>
<gene>
    <name evidence="5" type="ORF">AGERDE_LOCUS10472</name>
</gene>
<name>A0A9N9GS45_9GLOM</name>
<evidence type="ECO:0000256" key="4">
    <source>
        <dbReference type="ARBA" id="ARBA00023004"/>
    </source>
</evidence>
<reference evidence="5" key="1">
    <citation type="submission" date="2021-06" db="EMBL/GenBank/DDBJ databases">
        <authorList>
            <person name="Kallberg Y."/>
            <person name="Tangrot J."/>
            <person name="Rosling A."/>
        </authorList>
    </citation>
    <scope>NUCLEOTIDE SEQUENCE</scope>
    <source>
        <strain evidence="5">MT106</strain>
    </source>
</reference>
<keyword evidence="3" id="KW-0560">Oxidoreductase</keyword>
<evidence type="ECO:0000256" key="2">
    <source>
        <dbReference type="ARBA" id="ARBA00022723"/>
    </source>
</evidence>
<dbReference type="InterPro" id="IPR001128">
    <property type="entry name" value="Cyt_P450"/>
</dbReference>
<dbReference type="GO" id="GO:0020037">
    <property type="term" value="F:heme binding"/>
    <property type="evidence" value="ECO:0007669"/>
    <property type="project" value="InterPro"/>
</dbReference>
<dbReference type="GO" id="GO:0016705">
    <property type="term" value="F:oxidoreductase activity, acting on paired donors, with incorporation or reduction of molecular oxygen"/>
    <property type="evidence" value="ECO:0007669"/>
    <property type="project" value="InterPro"/>
</dbReference>
<dbReference type="SUPFAM" id="SSF48264">
    <property type="entry name" value="Cytochrome P450"/>
    <property type="match status" value="1"/>
</dbReference>
<evidence type="ECO:0000313" key="5">
    <source>
        <dbReference type="EMBL" id="CAG8629853.1"/>
    </source>
</evidence>
<comment type="caution">
    <text evidence="5">The sequence shown here is derived from an EMBL/GenBank/DDBJ whole genome shotgun (WGS) entry which is preliminary data.</text>
</comment>
<dbReference type="AlphaFoldDB" id="A0A9N9GS45"/>
<dbReference type="GO" id="GO:0005506">
    <property type="term" value="F:iron ion binding"/>
    <property type="evidence" value="ECO:0007669"/>
    <property type="project" value="InterPro"/>
</dbReference>
<feature type="non-terminal residue" evidence="5">
    <location>
        <position position="169"/>
    </location>
</feature>
<organism evidence="5 6">
    <name type="scientific">Ambispora gerdemannii</name>
    <dbReference type="NCBI Taxonomy" id="144530"/>
    <lineage>
        <taxon>Eukaryota</taxon>
        <taxon>Fungi</taxon>
        <taxon>Fungi incertae sedis</taxon>
        <taxon>Mucoromycota</taxon>
        <taxon>Glomeromycotina</taxon>
        <taxon>Glomeromycetes</taxon>
        <taxon>Archaeosporales</taxon>
        <taxon>Ambisporaceae</taxon>
        <taxon>Ambispora</taxon>
    </lineage>
</organism>
<evidence type="ECO:0000256" key="1">
    <source>
        <dbReference type="ARBA" id="ARBA00010617"/>
    </source>
</evidence>
<evidence type="ECO:0000256" key="3">
    <source>
        <dbReference type="ARBA" id="ARBA00023002"/>
    </source>
</evidence>
<dbReference type="Proteomes" id="UP000789831">
    <property type="component" value="Unassembled WGS sequence"/>
</dbReference>
<dbReference type="OrthoDB" id="1470350at2759"/>
<keyword evidence="6" id="KW-1185">Reference proteome</keyword>
<dbReference type="PANTHER" id="PTHR24296">
    <property type="entry name" value="CYTOCHROME P450"/>
    <property type="match status" value="1"/>
</dbReference>
<dbReference type="Pfam" id="PF00067">
    <property type="entry name" value="p450"/>
    <property type="match status" value="1"/>
</dbReference>
<sequence>MENFHFGILLIIGYFAIKYPDRAAGTRARPDLKGPKGLPIIGNLITTLRKIETFNDYLLELTKKYGDIYTLTLPGPRRMIMINTPELLEYILKDNYLNYPKGPYYSQLISDLFGHGIFNVDGILSKAAETGESIDFTDLFFRFTMDTFVKICFNENLGTLTDLENTPLF</sequence>